<protein>
    <submittedName>
        <fullName evidence="1">Uncharacterized protein</fullName>
    </submittedName>
</protein>
<dbReference type="AlphaFoldDB" id="X1D4Z1"/>
<organism evidence="1">
    <name type="scientific">marine sediment metagenome</name>
    <dbReference type="NCBI Taxonomy" id="412755"/>
    <lineage>
        <taxon>unclassified sequences</taxon>
        <taxon>metagenomes</taxon>
        <taxon>ecological metagenomes</taxon>
    </lineage>
</organism>
<accession>X1D4Z1</accession>
<dbReference type="Gene3D" id="3.75.10.10">
    <property type="entry name" value="L-arginine/glycine Amidinotransferase, Chain A"/>
    <property type="match status" value="1"/>
</dbReference>
<comment type="caution">
    <text evidence="1">The sequence shown here is derived from an EMBL/GenBank/DDBJ whole genome shotgun (WGS) entry which is preliminary data.</text>
</comment>
<feature type="non-terminal residue" evidence="1">
    <location>
        <position position="96"/>
    </location>
</feature>
<dbReference type="EMBL" id="BART01031520">
    <property type="protein sequence ID" value="GAH15282.1"/>
    <property type="molecule type" value="Genomic_DNA"/>
</dbReference>
<dbReference type="SUPFAM" id="SSF55909">
    <property type="entry name" value="Pentein"/>
    <property type="match status" value="1"/>
</dbReference>
<proteinExistence type="predicted"/>
<gene>
    <name evidence="1" type="ORF">S01H4_54737</name>
</gene>
<name>X1D4Z1_9ZZZZ</name>
<reference evidence="1" key="1">
    <citation type="journal article" date="2014" name="Front. Microbiol.">
        <title>High frequency of phylogenetically diverse reductive dehalogenase-homologous genes in deep subseafloor sedimentary metagenomes.</title>
        <authorList>
            <person name="Kawai M."/>
            <person name="Futagami T."/>
            <person name="Toyoda A."/>
            <person name="Takaki Y."/>
            <person name="Nishi S."/>
            <person name="Hori S."/>
            <person name="Arai W."/>
            <person name="Tsubouchi T."/>
            <person name="Morono Y."/>
            <person name="Uchiyama I."/>
            <person name="Ito T."/>
            <person name="Fujiyama A."/>
            <person name="Inagaki F."/>
            <person name="Takami H."/>
        </authorList>
    </citation>
    <scope>NUCLEOTIDE SEQUENCE</scope>
    <source>
        <strain evidence="1">Expedition CK06-06</strain>
    </source>
</reference>
<evidence type="ECO:0000313" key="1">
    <source>
        <dbReference type="EMBL" id="GAH15282.1"/>
    </source>
</evidence>
<sequence>MNKLNQIPSYQKGMPYKPIYETDFLDELKVNWGEEWGIKSAFGKIRKIMVYRPGEEQKDPLIAKDYQLFNLPEGPTDLAKLQEQHDNFVAILKAEG</sequence>